<dbReference type="WBParaSite" id="MhA1_Contig1972.frz3.gene4">
    <property type="protein sequence ID" value="MhA1_Contig1972.frz3.gene4"/>
    <property type="gene ID" value="MhA1_Contig1972.frz3.gene4"/>
</dbReference>
<feature type="domain" description="Peptidase M12A" evidence="7">
    <location>
        <begin position="132"/>
        <end position="214"/>
    </location>
</feature>
<dbReference type="PANTHER" id="PTHR10127">
    <property type="entry name" value="DISCOIDIN, CUB, EGF, LAMININ , AND ZINC METALLOPROTEASE DOMAIN CONTAINING"/>
    <property type="match status" value="1"/>
</dbReference>
<dbReference type="GO" id="GO:0006508">
    <property type="term" value="P:proteolysis"/>
    <property type="evidence" value="ECO:0007669"/>
    <property type="project" value="UniProtKB-KW"/>
</dbReference>
<dbReference type="PANTHER" id="PTHR10127:SF780">
    <property type="entry name" value="METALLOENDOPEPTIDASE"/>
    <property type="match status" value="1"/>
</dbReference>
<sequence length="214" mass="23996">MGKEKMKEMFKVKQNLEEIKKHLMAGWEAVGLMEPSVLLAHAMNLAEQRESNQNLINKGREAIAELNKPLNDFLYQGDILLTVNESQEILTNIQKQNGKGGISDGIIPGQLTIIVGGDELMVLGNNKRKRRQAQTGRNFPRNQWEPSKPIPYIFDSKLSENARKLVRLAAQFWTENTCLSFAENGQGNPKVRIFPGGGCYSQVGRAFNQGEQVI</sequence>
<dbReference type="InterPro" id="IPR024079">
    <property type="entry name" value="MetalloPept_cat_dom_sf"/>
</dbReference>
<dbReference type="GO" id="GO:0046872">
    <property type="term" value="F:metal ion binding"/>
    <property type="evidence" value="ECO:0007669"/>
    <property type="project" value="UniProtKB-KW"/>
</dbReference>
<evidence type="ECO:0000256" key="6">
    <source>
        <dbReference type="PROSITE-ProRule" id="PRU01211"/>
    </source>
</evidence>
<dbReference type="SUPFAM" id="SSF55486">
    <property type="entry name" value="Metalloproteases ('zincins'), catalytic domain"/>
    <property type="match status" value="1"/>
</dbReference>
<keyword evidence="3" id="KW-0378">Hydrolase</keyword>
<evidence type="ECO:0000259" key="7">
    <source>
        <dbReference type="PROSITE" id="PS51864"/>
    </source>
</evidence>
<evidence type="ECO:0000256" key="5">
    <source>
        <dbReference type="ARBA" id="ARBA00023049"/>
    </source>
</evidence>
<evidence type="ECO:0000313" key="9">
    <source>
        <dbReference type="WBParaSite" id="MhA1_Contig1972.frz3.gene4"/>
    </source>
</evidence>
<proteinExistence type="predicted"/>
<evidence type="ECO:0000256" key="2">
    <source>
        <dbReference type="ARBA" id="ARBA00022723"/>
    </source>
</evidence>
<keyword evidence="2" id="KW-0479">Metal-binding</keyword>
<dbReference type="Pfam" id="PF01400">
    <property type="entry name" value="Astacin"/>
    <property type="match status" value="1"/>
</dbReference>
<dbReference type="GO" id="GO:0004222">
    <property type="term" value="F:metalloendopeptidase activity"/>
    <property type="evidence" value="ECO:0007669"/>
    <property type="project" value="InterPro"/>
</dbReference>
<dbReference type="PROSITE" id="PS51864">
    <property type="entry name" value="ASTACIN"/>
    <property type="match status" value="1"/>
</dbReference>
<name>A0A1I8BC98_MELHA</name>
<organism evidence="8 9">
    <name type="scientific">Meloidogyne hapla</name>
    <name type="common">Root-knot nematode worm</name>
    <dbReference type="NCBI Taxonomy" id="6305"/>
    <lineage>
        <taxon>Eukaryota</taxon>
        <taxon>Metazoa</taxon>
        <taxon>Ecdysozoa</taxon>
        <taxon>Nematoda</taxon>
        <taxon>Chromadorea</taxon>
        <taxon>Rhabditida</taxon>
        <taxon>Tylenchina</taxon>
        <taxon>Tylenchomorpha</taxon>
        <taxon>Tylenchoidea</taxon>
        <taxon>Meloidogynidae</taxon>
        <taxon>Meloidogyninae</taxon>
        <taxon>Meloidogyne</taxon>
    </lineage>
</organism>
<keyword evidence="1" id="KW-0645">Protease</keyword>
<dbReference type="Gene3D" id="3.40.390.10">
    <property type="entry name" value="Collagenase (Catalytic Domain)"/>
    <property type="match status" value="1"/>
</dbReference>
<evidence type="ECO:0000256" key="4">
    <source>
        <dbReference type="ARBA" id="ARBA00022833"/>
    </source>
</evidence>
<dbReference type="Proteomes" id="UP000095281">
    <property type="component" value="Unplaced"/>
</dbReference>
<reference evidence="9" key="1">
    <citation type="submission" date="2016-11" db="UniProtKB">
        <authorList>
            <consortium name="WormBaseParasite"/>
        </authorList>
    </citation>
    <scope>IDENTIFICATION</scope>
</reference>
<keyword evidence="4" id="KW-0862">Zinc</keyword>
<evidence type="ECO:0000256" key="1">
    <source>
        <dbReference type="ARBA" id="ARBA00022670"/>
    </source>
</evidence>
<dbReference type="InterPro" id="IPR001506">
    <property type="entry name" value="Peptidase_M12A"/>
</dbReference>
<evidence type="ECO:0000313" key="8">
    <source>
        <dbReference type="Proteomes" id="UP000095281"/>
    </source>
</evidence>
<dbReference type="AlphaFoldDB" id="A0A1I8BC98"/>
<comment type="caution">
    <text evidence="6">Lacks conserved residue(s) required for the propagation of feature annotation.</text>
</comment>
<keyword evidence="8" id="KW-1185">Reference proteome</keyword>
<protein>
    <submittedName>
        <fullName evidence="9">Astacin domain-containing protein</fullName>
    </submittedName>
</protein>
<evidence type="ECO:0000256" key="3">
    <source>
        <dbReference type="ARBA" id="ARBA00022801"/>
    </source>
</evidence>
<keyword evidence="5" id="KW-0482">Metalloprotease</keyword>
<accession>A0A1I8BC98</accession>